<sequence length="121" mass="13929">RPEFALCDDEWWGGEVHEGDSCFIITVTVRNDYTKDPIWTDEDSPSGMYNNHVKLTAILYNHQGRVDAVDVTYPINSFHGGHVFRVEPEETHSVELYLATDCKDVERYEIYVTYIGPAMEP</sequence>
<reference evidence="1" key="1">
    <citation type="journal article" date="2014" name="Front. Microbiol.">
        <title>High frequency of phylogenetically diverse reductive dehalogenase-homologous genes in deep subseafloor sedimentary metagenomes.</title>
        <authorList>
            <person name="Kawai M."/>
            <person name="Futagami T."/>
            <person name="Toyoda A."/>
            <person name="Takaki Y."/>
            <person name="Nishi S."/>
            <person name="Hori S."/>
            <person name="Arai W."/>
            <person name="Tsubouchi T."/>
            <person name="Morono Y."/>
            <person name="Uchiyama I."/>
            <person name="Ito T."/>
            <person name="Fujiyama A."/>
            <person name="Inagaki F."/>
            <person name="Takami H."/>
        </authorList>
    </citation>
    <scope>NUCLEOTIDE SEQUENCE</scope>
    <source>
        <strain evidence="1">Expedition CK06-06</strain>
    </source>
</reference>
<name>X1T1B6_9ZZZZ</name>
<evidence type="ECO:0000313" key="1">
    <source>
        <dbReference type="EMBL" id="GAI73864.1"/>
    </source>
</evidence>
<gene>
    <name evidence="1" type="ORF">S12H4_22158</name>
</gene>
<accession>X1T1B6</accession>
<dbReference type="EMBL" id="BARW01011505">
    <property type="protein sequence ID" value="GAI73864.1"/>
    <property type="molecule type" value="Genomic_DNA"/>
</dbReference>
<dbReference type="AlphaFoldDB" id="X1T1B6"/>
<protein>
    <submittedName>
        <fullName evidence="1">Uncharacterized protein</fullName>
    </submittedName>
</protein>
<organism evidence="1">
    <name type="scientific">marine sediment metagenome</name>
    <dbReference type="NCBI Taxonomy" id="412755"/>
    <lineage>
        <taxon>unclassified sequences</taxon>
        <taxon>metagenomes</taxon>
        <taxon>ecological metagenomes</taxon>
    </lineage>
</organism>
<comment type="caution">
    <text evidence="1">The sequence shown here is derived from an EMBL/GenBank/DDBJ whole genome shotgun (WGS) entry which is preliminary data.</text>
</comment>
<proteinExistence type="predicted"/>
<feature type="non-terminal residue" evidence="1">
    <location>
        <position position="1"/>
    </location>
</feature>